<evidence type="ECO:0000313" key="1">
    <source>
        <dbReference type="EMBL" id="VVO52263.1"/>
    </source>
</evidence>
<dbReference type="AlphaFoldDB" id="A0A5E7GUB2"/>
<protein>
    <submittedName>
        <fullName evidence="1">Uncharacterized protein</fullName>
    </submittedName>
</protein>
<dbReference type="EMBL" id="CABVII010000001">
    <property type="protein sequence ID" value="VVO52263.1"/>
    <property type="molecule type" value="Genomic_DNA"/>
</dbReference>
<name>A0A5E7GUB2_PSEFL</name>
<evidence type="ECO:0000313" key="2">
    <source>
        <dbReference type="Proteomes" id="UP000385207"/>
    </source>
</evidence>
<sequence length="76" mass="8743">MCRPLRRQAGSYRSCVSLQMGSVALKYFFGNLAKKRPSNTEELTQLCSGGYKVDTREAMQVHILADMFFKKLFQLF</sequence>
<gene>
    <name evidence="1" type="ORF">PS862_00379</name>
</gene>
<accession>A0A5E7GUB2</accession>
<reference evidence="1 2" key="1">
    <citation type="submission" date="2019-09" db="EMBL/GenBank/DDBJ databases">
        <authorList>
            <person name="Chandra G."/>
            <person name="Truman W A."/>
        </authorList>
    </citation>
    <scope>NUCLEOTIDE SEQUENCE [LARGE SCALE GENOMIC DNA]</scope>
    <source>
        <strain evidence="1">PS862</strain>
    </source>
</reference>
<organism evidence="1 2">
    <name type="scientific">Pseudomonas fluorescens</name>
    <dbReference type="NCBI Taxonomy" id="294"/>
    <lineage>
        <taxon>Bacteria</taxon>
        <taxon>Pseudomonadati</taxon>
        <taxon>Pseudomonadota</taxon>
        <taxon>Gammaproteobacteria</taxon>
        <taxon>Pseudomonadales</taxon>
        <taxon>Pseudomonadaceae</taxon>
        <taxon>Pseudomonas</taxon>
    </lineage>
</organism>
<proteinExistence type="predicted"/>
<dbReference type="Proteomes" id="UP000385207">
    <property type="component" value="Unassembled WGS sequence"/>
</dbReference>